<reference evidence="1" key="1">
    <citation type="submission" date="2021-02" db="EMBL/GenBank/DDBJ databases">
        <authorList>
            <person name="Nowell W R."/>
        </authorList>
    </citation>
    <scope>NUCLEOTIDE SEQUENCE</scope>
</reference>
<sequence>MASNQLATVPDVNLVKNLSSPLQEYDALVVVASELDQIAEFVDS</sequence>
<dbReference type="Proteomes" id="UP000676336">
    <property type="component" value="Unassembled WGS sequence"/>
</dbReference>
<protein>
    <submittedName>
        <fullName evidence="1">Uncharacterized protein</fullName>
    </submittedName>
</protein>
<dbReference type="EMBL" id="CAJOBI010069869">
    <property type="protein sequence ID" value="CAF4452886.1"/>
    <property type="molecule type" value="Genomic_DNA"/>
</dbReference>
<dbReference type="AlphaFoldDB" id="A0A8S2WNZ2"/>
<evidence type="ECO:0000313" key="3">
    <source>
        <dbReference type="Proteomes" id="UP000676336"/>
    </source>
</evidence>
<gene>
    <name evidence="2" type="ORF">BYL167_LOCUS33889</name>
    <name evidence="1" type="ORF">SMN809_LOCUS32795</name>
</gene>
<feature type="non-terminal residue" evidence="1">
    <location>
        <position position="44"/>
    </location>
</feature>
<dbReference type="EMBL" id="CAJOBH010067171">
    <property type="protein sequence ID" value="CAF4454039.1"/>
    <property type="molecule type" value="Genomic_DNA"/>
</dbReference>
<name>A0A8S2WNZ2_9BILA</name>
<evidence type="ECO:0000313" key="1">
    <source>
        <dbReference type="EMBL" id="CAF4452886.1"/>
    </source>
</evidence>
<proteinExistence type="predicted"/>
<comment type="caution">
    <text evidence="1">The sequence shown here is derived from an EMBL/GenBank/DDBJ whole genome shotgun (WGS) entry which is preliminary data.</text>
</comment>
<dbReference type="Proteomes" id="UP000681967">
    <property type="component" value="Unassembled WGS sequence"/>
</dbReference>
<evidence type="ECO:0000313" key="2">
    <source>
        <dbReference type="EMBL" id="CAF4454039.1"/>
    </source>
</evidence>
<organism evidence="1 3">
    <name type="scientific">Rotaria magnacalcarata</name>
    <dbReference type="NCBI Taxonomy" id="392030"/>
    <lineage>
        <taxon>Eukaryota</taxon>
        <taxon>Metazoa</taxon>
        <taxon>Spiralia</taxon>
        <taxon>Gnathifera</taxon>
        <taxon>Rotifera</taxon>
        <taxon>Eurotatoria</taxon>
        <taxon>Bdelloidea</taxon>
        <taxon>Philodinida</taxon>
        <taxon>Philodinidae</taxon>
        <taxon>Rotaria</taxon>
    </lineage>
</organism>
<accession>A0A8S2WNZ2</accession>